<dbReference type="Pfam" id="PF04552">
    <property type="entry name" value="Sigma54_DBD"/>
    <property type="match status" value="1"/>
</dbReference>
<evidence type="ECO:0000256" key="6">
    <source>
        <dbReference type="ARBA" id="ARBA00023082"/>
    </source>
</evidence>
<dbReference type="GO" id="GO:0016987">
    <property type="term" value="F:sigma factor activity"/>
    <property type="evidence" value="ECO:0007669"/>
    <property type="project" value="UniProtKB-KW"/>
</dbReference>
<evidence type="ECO:0000259" key="9">
    <source>
        <dbReference type="Pfam" id="PF04552"/>
    </source>
</evidence>
<evidence type="ECO:0000313" key="11">
    <source>
        <dbReference type="EMBL" id="KOO48057.1"/>
    </source>
</evidence>
<dbReference type="Gene3D" id="1.10.10.60">
    <property type="entry name" value="Homeodomain-like"/>
    <property type="match status" value="1"/>
</dbReference>
<dbReference type="GO" id="GO:0006352">
    <property type="term" value="P:DNA-templated transcription initiation"/>
    <property type="evidence" value="ECO:0007669"/>
    <property type="project" value="InterPro"/>
</dbReference>
<evidence type="ECO:0008006" key="13">
    <source>
        <dbReference type="Google" id="ProtNLM"/>
    </source>
</evidence>
<dbReference type="Proteomes" id="UP000036867">
    <property type="component" value="Unassembled WGS sequence"/>
</dbReference>
<dbReference type="PROSITE" id="PS00717">
    <property type="entry name" value="SIGMA54_1"/>
    <property type="match status" value="1"/>
</dbReference>
<evidence type="ECO:0000256" key="7">
    <source>
        <dbReference type="ARBA" id="ARBA00023125"/>
    </source>
</evidence>
<dbReference type="OrthoDB" id="9814402at2"/>
<dbReference type="PANTHER" id="PTHR32248">
    <property type="entry name" value="RNA POLYMERASE SIGMA-54 FACTOR"/>
    <property type="match status" value="1"/>
</dbReference>
<keyword evidence="4" id="KW-0548">Nucleotidyltransferase</keyword>
<reference evidence="12" key="1">
    <citation type="submission" date="2015-08" db="EMBL/GenBank/DDBJ databases">
        <title>Fjat-10028 dsm 16317.</title>
        <authorList>
            <person name="Liu B."/>
            <person name="Wang J."/>
            <person name="Zhu Y."/>
            <person name="Liu G."/>
            <person name="Chen Q."/>
            <person name="Chen Z."/>
            <person name="Lan J."/>
            <person name="Che J."/>
            <person name="Ge C."/>
            <person name="Shi H."/>
            <person name="Pan Z."/>
            <person name="Liu X."/>
        </authorList>
    </citation>
    <scope>NUCLEOTIDE SEQUENCE [LARGE SCALE GENOMIC DNA]</scope>
    <source>
        <strain evidence="12">DSM 16317</strain>
    </source>
</reference>
<evidence type="ECO:0000256" key="1">
    <source>
        <dbReference type="ARBA" id="ARBA00008798"/>
    </source>
</evidence>
<dbReference type="AlphaFoldDB" id="A0A0M0LB49"/>
<dbReference type="Gene3D" id="1.10.10.1330">
    <property type="entry name" value="RNA polymerase sigma-54 factor, core-binding domain"/>
    <property type="match status" value="1"/>
</dbReference>
<dbReference type="Pfam" id="PF00309">
    <property type="entry name" value="Sigma54_AID"/>
    <property type="match status" value="1"/>
</dbReference>
<comment type="similarity">
    <text evidence="1">Belongs to the sigma-54 factor family.</text>
</comment>
<evidence type="ECO:0000256" key="5">
    <source>
        <dbReference type="ARBA" id="ARBA00023015"/>
    </source>
</evidence>
<comment type="caution">
    <text evidence="11">The sequence shown here is derived from an EMBL/GenBank/DDBJ whole genome shotgun (WGS) entry which is preliminary data.</text>
</comment>
<evidence type="ECO:0000259" key="10">
    <source>
        <dbReference type="Pfam" id="PF04963"/>
    </source>
</evidence>
<dbReference type="PATRIC" id="fig|263475.3.peg.3030"/>
<dbReference type="Pfam" id="PF04963">
    <property type="entry name" value="Sigma54_CBD"/>
    <property type="match status" value="1"/>
</dbReference>
<protein>
    <recommendedName>
        <fullName evidence="13">RNA polymerase subunit sigma-54</fullName>
    </recommendedName>
</protein>
<keyword evidence="6" id="KW-0731">Sigma factor</keyword>
<dbReference type="InterPro" id="IPR038709">
    <property type="entry name" value="RpoN_core-bd_sf"/>
</dbReference>
<dbReference type="GeneID" id="301138556"/>
<dbReference type="NCBIfam" id="TIGR02395">
    <property type="entry name" value="rpoN_sigma"/>
    <property type="match status" value="1"/>
</dbReference>
<dbReference type="PANTHER" id="PTHR32248:SF4">
    <property type="entry name" value="RNA POLYMERASE SIGMA-54 FACTOR"/>
    <property type="match status" value="1"/>
</dbReference>
<dbReference type="InterPro" id="IPR007634">
    <property type="entry name" value="RNA_pol_sigma_54_DNA-bd"/>
</dbReference>
<feature type="domain" description="RNA polymerase sigma factor 54 core-binding" evidence="10">
    <location>
        <begin position="81"/>
        <end position="258"/>
    </location>
</feature>
<evidence type="ECO:0000256" key="4">
    <source>
        <dbReference type="ARBA" id="ARBA00022695"/>
    </source>
</evidence>
<evidence type="ECO:0000256" key="2">
    <source>
        <dbReference type="ARBA" id="ARBA00022478"/>
    </source>
</evidence>
<dbReference type="STRING" id="263475.AMD00_20885"/>
<dbReference type="PIRSF" id="PIRSF000774">
    <property type="entry name" value="RpoN"/>
    <property type="match status" value="1"/>
</dbReference>
<keyword evidence="3" id="KW-0808">Transferase</keyword>
<accession>A0A0M0LB49</accession>
<dbReference type="InterPro" id="IPR000394">
    <property type="entry name" value="RNA_pol_sigma_54"/>
</dbReference>
<dbReference type="GO" id="GO:0001216">
    <property type="term" value="F:DNA-binding transcription activator activity"/>
    <property type="evidence" value="ECO:0007669"/>
    <property type="project" value="InterPro"/>
</dbReference>
<dbReference type="GO" id="GO:0016779">
    <property type="term" value="F:nucleotidyltransferase activity"/>
    <property type="evidence" value="ECO:0007669"/>
    <property type="project" value="UniProtKB-KW"/>
</dbReference>
<gene>
    <name evidence="11" type="ORF">AMD00_20885</name>
</gene>
<dbReference type="EMBL" id="LILB01000008">
    <property type="protein sequence ID" value="KOO48057.1"/>
    <property type="molecule type" value="Genomic_DNA"/>
</dbReference>
<dbReference type="PRINTS" id="PR00045">
    <property type="entry name" value="SIGMA54FCT"/>
</dbReference>
<keyword evidence="5" id="KW-0805">Transcription regulation</keyword>
<dbReference type="PROSITE" id="PS50044">
    <property type="entry name" value="SIGMA54_3"/>
    <property type="match status" value="1"/>
</dbReference>
<proteinExistence type="inferred from homology"/>
<dbReference type="PROSITE" id="PS00718">
    <property type="entry name" value="SIGMA54_2"/>
    <property type="match status" value="1"/>
</dbReference>
<dbReference type="GO" id="GO:0003677">
    <property type="term" value="F:DNA binding"/>
    <property type="evidence" value="ECO:0007669"/>
    <property type="project" value="UniProtKB-KW"/>
</dbReference>
<evidence type="ECO:0000256" key="8">
    <source>
        <dbReference type="ARBA" id="ARBA00023163"/>
    </source>
</evidence>
<organism evidence="11 12">
    <name type="scientific">Viridibacillus arvi</name>
    <dbReference type="NCBI Taxonomy" id="263475"/>
    <lineage>
        <taxon>Bacteria</taxon>
        <taxon>Bacillati</taxon>
        <taxon>Bacillota</taxon>
        <taxon>Bacilli</taxon>
        <taxon>Bacillales</taxon>
        <taxon>Caryophanaceae</taxon>
        <taxon>Viridibacillus</taxon>
    </lineage>
</organism>
<feature type="domain" description="RNA polymerase sigma factor 54 DNA-binding" evidence="9">
    <location>
        <begin position="270"/>
        <end position="428"/>
    </location>
</feature>
<keyword evidence="7" id="KW-0238">DNA-binding</keyword>
<dbReference type="GO" id="GO:0000428">
    <property type="term" value="C:DNA-directed RNA polymerase complex"/>
    <property type="evidence" value="ECO:0007669"/>
    <property type="project" value="UniProtKB-KW"/>
</dbReference>
<evidence type="ECO:0000313" key="12">
    <source>
        <dbReference type="Proteomes" id="UP000036867"/>
    </source>
</evidence>
<dbReference type="RefSeq" id="WP_053418927.1">
    <property type="nucleotide sequence ID" value="NZ_LILB01000008.1"/>
</dbReference>
<keyword evidence="12" id="KW-1185">Reference proteome</keyword>
<name>A0A0M0LB49_9BACL</name>
<keyword evidence="8" id="KW-0804">Transcription</keyword>
<keyword evidence="2" id="KW-0240">DNA-directed RNA polymerase</keyword>
<evidence type="ECO:0000256" key="3">
    <source>
        <dbReference type="ARBA" id="ARBA00022679"/>
    </source>
</evidence>
<dbReference type="InterPro" id="IPR007046">
    <property type="entry name" value="RNA_pol_sigma_54_core-bd"/>
</dbReference>
<sequence length="430" mass="50955">MELVIQQRQELKMLMTVQLRQSIELLQYSNDDLEQFIRQQELENPLIELQEKADDQYVEKLPMYTFSNHSRKETTDITYKAEIDFRDYLYKLVKLNFNDDYIQKQLKYIIYNLNDQGYFQTDHIHTTSETKEITEGIQLLQQIGPSGIGARTLEECLTLQARDRYPEHQQLTILINEHLSLLADKKWQVIANKMHISLSEIKECNDLIKTLNPKPCAVMSHETTEYLRPDIIVEEHNHQLLFHLNDTYLPNIQLNSFYMNLPTANRDEKKYINEHYKNYNWLINSIEQRRNTIIKIMQVLLEKQQEFFLKGFSALQPLTLKEVAEAIEMHESTVSRATTNKFVQTPIGTFELKNLFTSKLETKDGHTISQERVKTLLQELIAEENKIKPYSDQKMAEYFNSEYGITISRRTINKYREEMRIPSASKRKEL</sequence>